<comment type="caution">
    <text evidence="6">The sequence shown here is derived from an EMBL/GenBank/DDBJ whole genome shotgun (WGS) entry which is preliminary data.</text>
</comment>
<dbReference type="Gene3D" id="3.40.50.2300">
    <property type="match status" value="1"/>
</dbReference>
<evidence type="ECO:0000259" key="5">
    <source>
        <dbReference type="PROSITE" id="PS50110"/>
    </source>
</evidence>
<proteinExistence type="predicted"/>
<feature type="modified residue" description="4-aspartylphosphate" evidence="3">
    <location>
        <position position="66"/>
    </location>
</feature>
<dbReference type="Proteomes" id="UP000029046">
    <property type="component" value="Unassembled WGS sequence"/>
</dbReference>
<dbReference type="InterPro" id="IPR011006">
    <property type="entry name" value="CheY-like_superfamily"/>
</dbReference>
<keyword evidence="7" id="KW-1185">Reference proteome</keyword>
<dbReference type="GO" id="GO:0000160">
    <property type="term" value="P:phosphorelay signal transduction system"/>
    <property type="evidence" value="ECO:0007669"/>
    <property type="project" value="InterPro"/>
</dbReference>
<dbReference type="SUPFAM" id="SSF46894">
    <property type="entry name" value="C-terminal effector domain of the bipartite response regulators"/>
    <property type="match status" value="1"/>
</dbReference>
<dbReference type="InterPro" id="IPR016032">
    <property type="entry name" value="Sig_transdc_resp-reg_C-effctor"/>
</dbReference>
<dbReference type="PROSITE" id="PS50110">
    <property type="entry name" value="RESPONSE_REGULATORY"/>
    <property type="match status" value="1"/>
</dbReference>
<evidence type="ECO:0000259" key="4">
    <source>
        <dbReference type="PROSITE" id="PS50043"/>
    </source>
</evidence>
<dbReference type="SUPFAM" id="SSF52172">
    <property type="entry name" value="CheY-like"/>
    <property type="match status" value="1"/>
</dbReference>
<name>A0A087ASJ9_9BIFI</name>
<dbReference type="EMBL" id="JGYX01000001">
    <property type="protein sequence ID" value="KFI61749.1"/>
    <property type="molecule type" value="Genomic_DNA"/>
</dbReference>
<protein>
    <submittedName>
        <fullName evidence="6">Two component transcriptional regulator</fullName>
    </submittedName>
</protein>
<dbReference type="GO" id="GO:0003677">
    <property type="term" value="F:DNA binding"/>
    <property type="evidence" value="ECO:0007669"/>
    <property type="project" value="UniProtKB-KW"/>
</dbReference>
<dbReference type="CDD" id="cd06170">
    <property type="entry name" value="LuxR_C_like"/>
    <property type="match status" value="1"/>
</dbReference>
<dbReference type="SMART" id="SM00448">
    <property type="entry name" value="REC"/>
    <property type="match status" value="1"/>
</dbReference>
<feature type="domain" description="HTH luxR-type" evidence="4">
    <location>
        <begin position="152"/>
        <end position="217"/>
    </location>
</feature>
<dbReference type="Pfam" id="PF00072">
    <property type="entry name" value="Response_reg"/>
    <property type="match status" value="1"/>
</dbReference>
<dbReference type="PROSITE" id="PS50043">
    <property type="entry name" value="HTH_LUXR_2"/>
    <property type="match status" value="1"/>
</dbReference>
<dbReference type="InterPro" id="IPR001789">
    <property type="entry name" value="Sig_transdc_resp-reg_receiver"/>
</dbReference>
<dbReference type="GO" id="GO:0006355">
    <property type="term" value="P:regulation of DNA-templated transcription"/>
    <property type="evidence" value="ECO:0007669"/>
    <property type="project" value="InterPro"/>
</dbReference>
<evidence type="ECO:0000256" key="1">
    <source>
        <dbReference type="ARBA" id="ARBA00022553"/>
    </source>
</evidence>
<reference evidence="6 7" key="1">
    <citation type="submission" date="2014-03" db="EMBL/GenBank/DDBJ databases">
        <title>Genomics of Bifidobacteria.</title>
        <authorList>
            <person name="Ventura M."/>
            <person name="Milani C."/>
            <person name="Lugli G.A."/>
        </authorList>
    </citation>
    <scope>NUCLEOTIDE SEQUENCE [LARGE SCALE GENOMIC DNA]</scope>
    <source>
        <strain evidence="6 7">LMG 11586</strain>
    </source>
</reference>
<dbReference type="InterPro" id="IPR058245">
    <property type="entry name" value="NreC/VraR/RcsB-like_REC"/>
</dbReference>
<keyword evidence="1 3" id="KW-0597">Phosphoprotein</keyword>
<dbReference type="PANTHER" id="PTHR43214">
    <property type="entry name" value="TWO-COMPONENT RESPONSE REGULATOR"/>
    <property type="match status" value="1"/>
</dbReference>
<dbReference type="eggNOG" id="COG2197">
    <property type="taxonomic scope" value="Bacteria"/>
</dbReference>
<gene>
    <name evidence="6" type="ORF">BIGA_0272</name>
</gene>
<evidence type="ECO:0000256" key="2">
    <source>
        <dbReference type="ARBA" id="ARBA00023125"/>
    </source>
</evidence>
<evidence type="ECO:0000313" key="6">
    <source>
        <dbReference type="EMBL" id="KFI61749.1"/>
    </source>
</evidence>
<dbReference type="InterPro" id="IPR039420">
    <property type="entry name" value="WalR-like"/>
</dbReference>
<evidence type="ECO:0000256" key="3">
    <source>
        <dbReference type="PROSITE-ProRule" id="PRU00169"/>
    </source>
</evidence>
<evidence type="ECO:0000313" key="7">
    <source>
        <dbReference type="Proteomes" id="UP000029046"/>
    </source>
</evidence>
<dbReference type="InterPro" id="IPR000792">
    <property type="entry name" value="Tscrpt_reg_LuxR_C"/>
</dbReference>
<dbReference type="SMART" id="SM00421">
    <property type="entry name" value="HTH_LUXR"/>
    <property type="match status" value="1"/>
</dbReference>
<sequence>MIWRYPSESGNHRWHVDNDRFVLPSLKASIEELSDDMQVIWTTSDGGRAVTNCLTAATRPKVLLADMSMEGVSGISVCRRIRTRIGKVGILAMTAYSIDRYAEKASMAGAQGIVGKSDEQQIVTAIRTVASGGTWGEGFEIALTAHVRLKNQTSANAVLTDREFEVMDSFAAGMSIQAIAETLNITPETVKKHGQRAMHKLGANSRWQAVAMWLNSQA</sequence>
<organism evidence="6 7">
    <name type="scientific">Bifidobacterium pullorum subsp. gallinarum</name>
    <dbReference type="NCBI Taxonomy" id="78344"/>
    <lineage>
        <taxon>Bacteria</taxon>
        <taxon>Bacillati</taxon>
        <taxon>Actinomycetota</taxon>
        <taxon>Actinomycetes</taxon>
        <taxon>Bifidobacteriales</taxon>
        <taxon>Bifidobacteriaceae</taxon>
        <taxon>Bifidobacterium</taxon>
    </lineage>
</organism>
<dbReference type="AlphaFoldDB" id="A0A087ASJ9"/>
<dbReference type="Pfam" id="PF00196">
    <property type="entry name" value="GerE"/>
    <property type="match status" value="1"/>
</dbReference>
<dbReference type="PRINTS" id="PR00038">
    <property type="entry name" value="HTHLUXR"/>
</dbReference>
<dbReference type="PANTHER" id="PTHR43214:SF44">
    <property type="entry name" value="TWO-COMPONENT RESPONSE REGULATOR"/>
    <property type="match status" value="1"/>
</dbReference>
<accession>A0A087ASJ9</accession>
<dbReference type="CDD" id="cd17535">
    <property type="entry name" value="REC_NarL-like"/>
    <property type="match status" value="1"/>
</dbReference>
<keyword evidence="2" id="KW-0238">DNA-binding</keyword>
<feature type="domain" description="Response regulatory" evidence="5">
    <location>
        <begin position="12"/>
        <end position="131"/>
    </location>
</feature>